<dbReference type="Pfam" id="PF01852">
    <property type="entry name" value="START"/>
    <property type="match status" value="1"/>
</dbReference>
<organism evidence="2 3">
    <name type="scientific">Gongylonema pulchrum</name>
    <dbReference type="NCBI Taxonomy" id="637853"/>
    <lineage>
        <taxon>Eukaryota</taxon>
        <taxon>Metazoa</taxon>
        <taxon>Ecdysozoa</taxon>
        <taxon>Nematoda</taxon>
        <taxon>Chromadorea</taxon>
        <taxon>Rhabditida</taxon>
        <taxon>Spirurina</taxon>
        <taxon>Spiruromorpha</taxon>
        <taxon>Spiruroidea</taxon>
        <taxon>Gongylonematidae</taxon>
        <taxon>Gongylonema</taxon>
    </lineage>
</organism>
<feature type="domain" description="START" evidence="1">
    <location>
        <begin position="54"/>
        <end position="127"/>
    </location>
</feature>
<evidence type="ECO:0000259" key="1">
    <source>
        <dbReference type="Pfam" id="PF01852"/>
    </source>
</evidence>
<dbReference type="SUPFAM" id="SSF55961">
    <property type="entry name" value="Bet v1-like"/>
    <property type="match status" value="1"/>
</dbReference>
<dbReference type="Proteomes" id="UP000271098">
    <property type="component" value="Unassembled WGS sequence"/>
</dbReference>
<dbReference type="InterPro" id="IPR023393">
    <property type="entry name" value="START-like_dom_sf"/>
</dbReference>
<dbReference type="GO" id="GO:0008289">
    <property type="term" value="F:lipid binding"/>
    <property type="evidence" value="ECO:0007669"/>
    <property type="project" value="InterPro"/>
</dbReference>
<gene>
    <name evidence="2" type="ORF">GPUH_LOCUS6040</name>
</gene>
<accession>A0A3P6SC70</accession>
<dbReference type="Gene3D" id="3.30.530.20">
    <property type="match status" value="1"/>
</dbReference>
<dbReference type="PANTHER" id="PTHR19308">
    <property type="entry name" value="PHOSPHATIDYLCHOLINE TRANSFER PROTEIN"/>
    <property type="match status" value="1"/>
</dbReference>
<protein>
    <recommendedName>
        <fullName evidence="1">START domain-containing protein</fullName>
    </recommendedName>
</protein>
<evidence type="ECO:0000313" key="3">
    <source>
        <dbReference type="Proteomes" id="UP000271098"/>
    </source>
</evidence>
<dbReference type="AlphaFoldDB" id="A0A3P6SC70"/>
<dbReference type="EMBL" id="UYRT01013594">
    <property type="protein sequence ID" value="VDK53184.1"/>
    <property type="molecule type" value="Genomic_DNA"/>
</dbReference>
<dbReference type="GO" id="GO:0005737">
    <property type="term" value="C:cytoplasm"/>
    <property type="evidence" value="ECO:0007669"/>
    <property type="project" value="UniProtKB-ARBA"/>
</dbReference>
<dbReference type="PANTHER" id="PTHR19308:SF14">
    <property type="entry name" value="START DOMAIN-CONTAINING PROTEIN"/>
    <property type="match status" value="1"/>
</dbReference>
<name>A0A3P6SC70_9BILA</name>
<evidence type="ECO:0000313" key="2">
    <source>
        <dbReference type="EMBL" id="VDK53184.1"/>
    </source>
</evidence>
<sequence>MFENLSVVFLYYKKSVKNVFEVKAAENDDEHCFHKGLPVNRVKVLEDDDFKYIKELCENHAGWNLAYDKRMVKVWTKAAKATLSDVPASVAYDVLHDPYYRSSWDKYHVAAKDIGIINPNNDVCYYAGMCFILVRSRSR</sequence>
<dbReference type="InterPro" id="IPR051213">
    <property type="entry name" value="START_lipid_transfer"/>
</dbReference>
<dbReference type="OrthoDB" id="5403181at2759"/>
<reference evidence="2 3" key="1">
    <citation type="submission" date="2018-11" db="EMBL/GenBank/DDBJ databases">
        <authorList>
            <consortium name="Pathogen Informatics"/>
        </authorList>
    </citation>
    <scope>NUCLEOTIDE SEQUENCE [LARGE SCALE GENOMIC DNA]</scope>
</reference>
<dbReference type="InterPro" id="IPR002913">
    <property type="entry name" value="START_lipid-bd_dom"/>
</dbReference>
<keyword evidence="3" id="KW-1185">Reference proteome</keyword>
<proteinExistence type="predicted"/>